<dbReference type="GO" id="GO:0010181">
    <property type="term" value="F:FMN binding"/>
    <property type="evidence" value="ECO:0007669"/>
    <property type="project" value="InterPro"/>
</dbReference>
<dbReference type="PROSITE" id="PS00201">
    <property type="entry name" value="FLAVODOXIN"/>
    <property type="match status" value="1"/>
</dbReference>
<organism evidence="3 4">
    <name type="scientific">Phocaeicola vulgatus</name>
    <name type="common">Bacteroides vulgatus</name>
    <dbReference type="NCBI Taxonomy" id="821"/>
    <lineage>
        <taxon>Bacteria</taxon>
        <taxon>Pseudomonadati</taxon>
        <taxon>Bacteroidota</taxon>
        <taxon>Bacteroidia</taxon>
        <taxon>Bacteroidales</taxon>
        <taxon>Bacteroidaceae</taxon>
        <taxon>Phocaeicola</taxon>
    </lineage>
</organism>
<dbReference type="AlphaFoldDB" id="A0A7J5RF00"/>
<dbReference type="PANTHER" id="PTHR39201:SF1">
    <property type="entry name" value="FLAVODOXIN-LIKE DOMAIN-CONTAINING PROTEIN"/>
    <property type="match status" value="1"/>
</dbReference>
<evidence type="ECO:0000313" key="4">
    <source>
        <dbReference type="Proteomes" id="UP000437431"/>
    </source>
</evidence>
<evidence type="ECO:0000313" key="3">
    <source>
        <dbReference type="EMBL" id="KAB6557437.1"/>
    </source>
</evidence>
<gene>
    <name evidence="3" type="ORF">GAY79_17675</name>
</gene>
<dbReference type="EMBL" id="WDAY01000048">
    <property type="protein sequence ID" value="KAB6557437.1"/>
    <property type="molecule type" value="Genomic_DNA"/>
</dbReference>
<dbReference type="PANTHER" id="PTHR39201">
    <property type="entry name" value="EXPORTED PROTEIN-RELATED"/>
    <property type="match status" value="1"/>
</dbReference>
<evidence type="ECO:0000256" key="1">
    <source>
        <dbReference type="ARBA" id="ARBA00001917"/>
    </source>
</evidence>
<dbReference type="Pfam" id="PF12682">
    <property type="entry name" value="Flavodoxin_4"/>
    <property type="match status" value="1"/>
</dbReference>
<dbReference type="Gene3D" id="3.40.50.360">
    <property type="match status" value="1"/>
</dbReference>
<dbReference type="Proteomes" id="UP000437431">
    <property type="component" value="Unassembled WGS sequence"/>
</dbReference>
<accession>A0A7J5RF00</accession>
<reference evidence="3 4" key="1">
    <citation type="journal article" date="2019" name="Nat. Med.">
        <title>A library of human gut bacterial isolates paired with longitudinal multiomics data enables mechanistic microbiome research.</title>
        <authorList>
            <person name="Poyet M."/>
            <person name="Groussin M."/>
            <person name="Gibbons S.M."/>
            <person name="Avila-Pacheco J."/>
            <person name="Jiang X."/>
            <person name="Kearney S.M."/>
            <person name="Perrotta A.R."/>
            <person name="Berdy B."/>
            <person name="Zhao S."/>
            <person name="Lieberman T.D."/>
            <person name="Swanson P.K."/>
            <person name="Smith M."/>
            <person name="Roesemann S."/>
            <person name="Alexander J.E."/>
            <person name="Rich S.A."/>
            <person name="Livny J."/>
            <person name="Vlamakis H."/>
            <person name="Clish C."/>
            <person name="Bullock K."/>
            <person name="Deik A."/>
            <person name="Scott J."/>
            <person name="Pierce K.A."/>
            <person name="Xavier R.J."/>
            <person name="Alm E.J."/>
        </authorList>
    </citation>
    <scope>NUCLEOTIDE SEQUENCE [LARGE SCALE GENOMIC DNA]</scope>
    <source>
        <strain evidence="3 4">BIOML-A111</strain>
    </source>
</reference>
<dbReference type="InterPro" id="IPR008254">
    <property type="entry name" value="Flavodoxin/NO_synth"/>
</dbReference>
<comment type="cofactor">
    <cofactor evidence="1">
        <name>FMN</name>
        <dbReference type="ChEBI" id="CHEBI:58210"/>
    </cofactor>
</comment>
<sequence>MIVYFSWSGHTQTVANIIHELIGCNMVEIEPEEPYSDEYNEVVDRFKNERDNHILPALRTKVENMDDYDTLIIGSPIWGGLLSSPVKSFLSGYDLSGKKILPFCTHGGSGTAQSVDNIRKLCPHAEILLFMAVKLQTLGMK</sequence>
<dbReference type="InterPro" id="IPR001226">
    <property type="entry name" value="Flavodoxin_CS"/>
</dbReference>
<name>A0A7J5RF00_PHOVU</name>
<evidence type="ECO:0000259" key="2">
    <source>
        <dbReference type="PROSITE" id="PS50902"/>
    </source>
</evidence>
<feature type="domain" description="Flavodoxin-like" evidence="2">
    <location>
        <begin position="1"/>
        <end position="141"/>
    </location>
</feature>
<protein>
    <submittedName>
        <fullName evidence="3">Flavodoxin</fullName>
    </submittedName>
</protein>
<dbReference type="PROSITE" id="PS50902">
    <property type="entry name" value="FLAVODOXIN_LIKE"/>
    <property type="match status" value="1"/>
</dbReference>
<dbReference type="SUPFAM" id="SSF52218">
    <property type="entry name" value="Flavoproteins"/>
    <property type="match status" value="1"/>
</dbReference>
<dbReference type="GO" id="GO:0009055">
    <property type="term" value="F:electron transfer activity"/>
    <property type="evidence" value="ECO:0007669"/>
    <property type="project" value="InterPro"/>
</dbReference>
<dbReference type="InterPro" id="IPR029039">
    <property type="entry name" value="Flavoprotein-like_sf"/>
</dbReference>
<comment type="caution">
    <text evidence="3">The sequence shown here is derived from an EMBL/GenBank/DDBJ whole genome shotgun (WGS) entry which is preliminary data.</text>
</comment>
<proteinExistence type="predicted"/>